<sequence length="418" mass="43601">MRTAVRVLAACALLAVGAGTLCGCSDDDVTVDPHVQAVDDMLKQIDGVTSVATDGGDSSGNVHLTVNLAEKVSPDALAEVARATKQFVDTPLTGAPAGATVRAELVRGNASYSYFEPGAVADVERQVSYWSQLSTLGFSSVRIDTLDAFIAGPDTSSTPEGDAAAGDVSGSEANFASDANDAVGDAAVGSSSASPSPSPSPAESVAPEGETDTPRYVHLDTPSSMDIHEAASLIESARDVVDPGAGAGAWDLTLFDGRVRGEFLTPEMPSVQDVDRLASFGSELAKLEGENAIHIVESPNGATERRAELALFNDELSDHSTETIEDAFLESSSDRAVEDILGTLDDSADSWRLSVMGSPLTGANNFEFAVEVNECVFHGDDNWQKLSDHLGNVWLAHRAGSDQRSVATGRCHVSHGVH</sequence>
<keyword evidence="2" id="KW-0732">Signal</keyword>
<comment type="caution">
    <text evidence="3">The sequence shown here is derived from an EMBL/GenBank/DDBJ whole genome shotgun (WGS) entry which is preliminary data.</text>
</comment>
<feature type="compositionally biased region" description="Low complexity" evidence="1">
    <location>
        <begin position="176"/>
        <end position="208"/>
    </location>
</feature>
<feature type="region of interest" description="Disordered" evidence="1">
    <location>
        <begin position="153"/>
        <end position="221"/>
    </location>
</feature>
<evidence type="ECO:0000256" key="2">
    <source>
        <dbReference type="SAM" id="SignalP"/>
    </source>
</evidence>
<evidence type="ECO:0000313" key="3">
    <source>
        <dbReference type="EMBL" id="MCT2043634.1"/>
    </source>
</evidence>
<dbReference type="EMBL" id="JALXSQ010000062">
    <property type="protein sequence ID" value="MCT2043634.1"/>
    <property type="molecule type" value="Genomic_DNA"/>
</dbReference>
<dbReference type="RefSeq" id="WP_260104728.1">
    <property type="nucleotide sequence ID" value="NZ_JALXSQ010000062.1"/>
</dbReference>
<feature type="signal peptide" evidence="2">
    <location>
        <begin position="1"/>
        <end position="23"/>
    </location>
</feature>
<proteinExistence type="predicted"/>
<evidence type="ECO:0000313" key="4">
    <source>
        <dbReference type="Proteomes" id="UP001525379"/>
    </source>
</evidence>
<name>A0ABT2HZA2_9MICO</name>
<dbReference type="PROSITE" id="PS51257">
    <property type="entry name" value="PROKAR_LIPOPROTEIN"/>
    <property type="match status" value="1"/>
</dbReference>
<keyword evidence="4" id="KW-1185">Reference proteome</keyword>
<dbReference type="Proteomes" id="UP001525379">
    <property type="component" value="Unassembled WGS sequence"/>
</dbReference>
<reference evidence="3 4" key="1">
    <citation type="submission" date="2022-04" db="EMBL/GenBank/DDBJ databases">
        <title>Human microbiome associated bacterial genomes.</title>
        <authorList>
            <person name="Sandstrom S."/>
            <person name="Salamzade R."/>
            <person name="Kalan L.R."/>
        </authorList>
    </citation>
    <scope>NUCLEOTIDE SEQUENCE [LARGE SCALE GENOMIC DNA]</scope>
    <source>
        <strain evidence="4">p3-SID1799</strain>
    </source>
</reference>
<gene>
    <name evidence="3" type="ORF">M3D15_09895</name>
</gene>
<organism evidence="3 4">
    <name type="scientific">Pseudoclavibacter albus</name>
    <dbReference type="NCBI Taxonomy" id="272241"/>
    <lineage>
        <taxon>Bacteria</taxon>
        <taxon>Bacillati</taxon>
        <taxon>Actinomycetota</taxon>
        <taxon>Actinomycetes</taxon>
        <taxon>Micrococcales</taxon>
        <taxon>Microbacteriaceae</taxon>
        <taxon>Pseudoclavibacter</taxon>
    </lineage>
</organism>
<evidence type="ECO:0000256" key="1">
    <source>
        <dbReference type="SAM" id="MobiDB-lite"/>
    </source>
</evidence>
<feature type="chain" id="PRO_5046113866" description="GerMN domain-containing protein" evidence="2">
    <location>
        <begin position="24"/>
        <end position="418"/>
    </location>
</feature>
<protein>
    <recommendedName>
        <fullName evidence="5">GerMN domain-containing protein</fullName>
    </recommendedName>
</protein>
<evidence type="ECO:0008006" key="5">
    <source>
        <dbReference type="Google" id="ProtNLM"/>
    </source>
</evidence>
<accession>A0ABT2HZA2</accession>